<dbReference type="Gene3D" id="3.40.50.1820">
    <property type="entry name" value="alpha/beta hydrolase"/>
    <property type="match status" value="1"/>
</dbReference>
<name>A0A1Q4V703_9ACTN</name>
<evidence type="ECO:0000256" key="2">
    <source>
        <dbReference type="ARBA" id="ARBA00022825"/>
    </source>
</evidence>
<proteinExistence type="predicted"/>
<gene>
    <name evidence="5" type="ORF">AB852_18825</name>
</gene>
<comment type="caution">
    <text evidence="5">The sequence shown here is derived from an EMBL/GenBank/DDBJ whole genome shotgun (WGS) entry which is preliminary data.</text>
</comment>
<dbReference type="PANTHER" id="PTHR42776:SF27">
    <property type="entry name" value="DIPEPTIDYL PEPTIDASE FAMILY MEMBER 6"/>
    <property type="match status" value="1"/>
</dbReference>
<dbReference type="STRING" id="1048205.AB852_18825"/>
<dbReference type="Pfam" id="PF00326">
    <property type="entry name" value="Peptidase_S9"/>
    <property type="match status" value="1"/>
</dbReference>
<evidence type="ECO:0000256" key="1">
    <source>
        <dbReference type="ARBA" id="ARBA00022801"/>
    </source>
</evidence>
<keyword evidence="2" id="KW-0720">Serine protease</keyword>
<dbReference type="GO" id="GO:0006508">
    <property type="term" value="P:proteolysis"/>
    <property type="evidence" value="ECO:0007669"/>
    <property type="project" value="InterPro"/>
</dbReference>
<dbReference type="Proteomes" id="UP000186455">
    <property type="component" value="Unassembled WGS sequence"/>
</dbReference>
<keyword evidence="1" id="KW-0378">Hydrolase</keyword>
<dbReference type="PANTHER" id="PTHR42776">
    <property type="entry name" value="SERINE PEPTIDASE S9 FAMILY MEMBER"/>
    <property type="match status" value="1"/>
</dbReference>
<dbReference type="EMBL" id="LFBV01000004">
    <property type="protein sequence ID" value="OKH93520.1"/>
    <property type="molecule type" value="Genomic_DNA"/>
</dbReference>
<organism evidence="5 6">
    <name type="scientific">Streptomyces uncialis</name>
    <dbReference type="NCBI Taxonomy" id="1048205"/>
    <lineage>
        <taxon>Bacteria</taxon>
        <taxon>Bacillati</taxon>
        <taxon>Actinomycetota</taxon>
        <taxon>Actinomycetes</taxon>
        <taxon>Kitasatosporales</taxon>
        <taxon>Streptomycetaceae</taxon>
        <taxon>Streptomyces</taxon>
    </lineage>
</organism>
<protein>
    <recommendedName>
        <fullName evidence="4">Peptidase S9 prolyl oligopeptidase catalytic domain-containing protein</fullName>
    </recommendedName>
</protein>
<feature type="domain" description="Peptidase S9 prolyl oligopeptidase catalytic" evidence="4">
    <location>
        <begin position="444"/>
        <end position="651"/>
    </location>
</feature>
<dbReference type="GO" id="GO:0004252">
    <property type="term" value="F:serine-type endopeptidase activity"/>
    <property type="evidence" value="ECO:0007669"/>
    <property type="project" value="TreeGrafter"/>
</dbReference>
<dbReference type="SUPFAM" id="SSF82171">
    <property type="entry name" value="DPP6 N-terminal domain-like"/>
    <property type="match status" value="1"/>
</dbReference>
<evidence type="ECO:0000256" key="3">
    <source>
        <dbReference type="SAM" id="MobiDB-lite"/>
    </source>
</evidence>
<dbReference type="InterPro" id="IPR011042">
    <property type="entry name" value="6-blade_b-propeller_TolB-like"/>
</dbReference>
<dbReference type="AlphaFoldDB" id="A0A1Q4V703"/>
<keyword evidence="6" id="KW-1185">Reference proteome</keyword>
<sequence length="656" mass="69119">MSLSTPPRDGIAPGDLAGQTAIGALTVHPAAGGGLVVFTLRTVVAGRDRIGLWAVPHAGGPARQLTDGAWCDTSPRFSPDGRHLAFLRDGRPHVLELPGTAPRPLPAFPRGVRDLDWGPDSRWLAVLAEDGHAPEEHDAQSTAGDPGPDAEPTCRVLERAGWRLDGEGLLLHPRHVHRVDLDGTVRRLTEGPRSVARPRVGPDGTVYVLADPGPDADLAPRPQVHAVTPGGTQPVGALDGGVIRHHVRPDGTLTLIGRAVRDPRDQDPPQAFHLDPATGALTPLLPGHTDRWVGALGGESDLHDWWTEPEDTAEVTAVVEEGGVRPYDLVTGGPLAGPGSVVASLARHGGLTAAVLVPPGAVAAPEVHALDGDGSTRRLTTAGSGWLDGRRLPTVETVEAPGPAGPVTVHLLHPPGADAAAPLPTVISLHGGPTGQWGTLPNIEALLLASAGYRVALPNPRGSTDRGSAWVAGLHGAWGRADAEDVHAVADHLVATGRSVPGRLGICGLSYGGFLTHWMIATSDRFTAAVAENGVSNQVSAWANCDIGPGYGTASGMGDPLTADGADRLWEASPLRLADRIRTPLLMLQAEDDLRCPAADNEQLFLALRTLRRTVRYVLYPGSGHLYQGTGRFDRRLDRHRRLLDWFRDHLPLDAP</sequence>
<dbReference type="Pfam" id="PF07676">
    <property type="entry name" value="PD40"/>
    <property type="match status" value="1"/>
</dbReference>
<dbReference type="SUPFAM" id="SSF53474">
    <property type="entry name" value="alpha/beta-Hydrolases"/>
    <property type="match status" value="1"/>
</dbReference>
<evidence type="ECO:0000259" key="4">
    <source>
        <dbReference type="Pfam" id="PF00326"/>
    </source>
</evidence>
<evidence type="ECO:0000313" key="5">
    <source>
        <dbReference type="EMBL" id="OKH93520.1"/>
    </source>
</evidence>
<dbReference type="Gene3D" id="2.120.10.30">
    <property type="entry name" value="TolB, C-terminal domain"/>
    <property type="match status" value="1"/>
</dbReference>
<evidence type="ECO:0000313" key="6">
    <source>
        <dbReference type="Proteomes" id="UP000186455"/>
    </source>
</evidence>
<dbReference type="InterPro" id="IPR011659">
    <property type="entry name" value="WD40"/>
</dbReference>
<dbReference type="InterPro" id="IPR029058">
    <property type="entry name" value="AB_hydrolase_fold"/>
</dbReference>
<dbReference type="InterPro" id="IPR001375">
    <property type="entry name" value="Peptidase_S9_cat"/>
</dbReference>
<feature type="region of interest" description="Disordered" evidence="3">
    <location>
        <begin position="132"/>
        <end position="152"/>
    </location>
</feature>
<accession>A0A1Q4V703</accession>
<keyword evidence="2" id="KW-0645">Protease</keyword>
<dbReference type="RefSeq" id="WP_073789910.1">
    <property type="nucleotide sequence ID" value="NZ_CP109290.1"/>
</dbReference>
<reference evidence="5 6" key="1">
    <citation type="submission" date="2015-06" db="EMBL/GenBank/DDBJ databases">
        <title>Cloning and characterization of the uncialamcin biosynthetic gene cluster.</title>
        <authorList>
            <person name="Yan X."/>
            <person name="Huang T."/>
            <person name="Ge H."/>
            <person name="Shen B."/>
        </authorList>
    </citation>
    <scope>NUCLEOTIDE SEQUENCE [LARGE SCALE GENOMIC DNA]</scope>
    <source>
        <strain evidence="5 6">DCA2648</strain>
    </source>
</reference>